<gene>
    <name evidence="1" type="ORF">OXX778_LOCUS11698</name>
</gene>
<dbReference type="Proteomes" id="UP000663879">
    <property type="component" value="Unassembled WGS sequence"/>
</dbReference>
<dbReference type="AlphaFoldDB" id="A0A814A2H9"/>
<proteinExistence type="predicted"/>
<protein>
    <submittedName>
        <fullName evidence="1">Uncharacterized protein</fullName>
    </submittedName>
</protein>
<evidence type="ECO:0000313" key="2">
    <source>
        <dbReference type="Proteomes" id="UP000663879"/>
    </source>
</evidence>
<keyword evidence="2" id="KW-1185">Reference proteome</keyword>
<accession>A0A814A2H9</accession>
<evidence type="ECO:0000313" key="1">
    <source>
        <dbReference type="EMBL" id="CAF0907019.1"/>
    </source>
</evidence>
<sequence>MDNLLGLKKNDLLKLEYGLSINIDGYQNYKFFLMAAVFDKTARAAVLNLINSYGYFGCIKCYQKGQRLMLTKTSSKHTYPYIKNNPDGP</sequence>
<organism evidence="1 2">
    <name type="scientific">Brachionus calyciflorus</name>
    <dbReference type="NCBI Taxonomy" id="104777"/>
    <lineage>
        <taxon>Eukaryota</taxon>
        <taxon>Metazoa</taxon>
        <taxon>Spiralia</taxon>
        <taxon>Gnathifera</taxon>
        <taxon>Rotifera</taxon>
        <taxon>Eurotatoria</taxon>
        <taxon>Monogononta</taxon>
        <taxon>Pseudotrocha</taxon>
        <taxon>Ploima</taxon>
        <taxon>Brachionidae</taxon>
        <taxon>Brachionus</taxon>
    </lineage>
</organism>
<comment type="caution">
    <text evidence="1">The sequence shown here is derived from an EMBL/GenBank/DDBJ whole genome shotgun (WGS) entry which is preliminary data.</text>
</comment>
<name>A0A814A2H9_9BILA</name>
<reference evidence="1" key="1">
    <citation type="submission" date="2021-02" db="EMBL/GenBank/DDBJ databases">
        <authorList>
            <person name="Nowell W R."/>
        </authorList>
    </citation>
    <scope>NUCLEOTIDE SEQUENCE</scope>
    <source>
        <strain evidence="1">Ploen Becks lab</strain>
    </source>
</reference>
<dbReference type="OrthoDB" id="8191915at2759"/>
<dbReference type="EMBL" id="CAJNOC010002018">
    <property type="protein sequence ID" value="CAF0907019.1"/>
    <property type="molecule type" value="Genomic_DNA"/>
</dbReference>